<reference evidence="1 2" key="1">
    <citation type="submission" date="2018-08" db="EMBL/GenBank/DDBJ databases">
        <title>Comamonas testosteroni strain SWCO2.</title>
        <authorList>
            <person name="Jiang N."/>
            <person name="Zhang X.Z."/>
        </authorList>
    </citation>
    <scope>NUCLEOTIDE SEQUENCE [LARGE SCALE GENOMIC DNA]</scope>
    <source>
        <strain evidence="1 2">SWCO2</strain>
    </source>
</reference>
<proteinExistence type="predicted"/>
<protein>
    <submittedName>
        <fullName evidence="1">Uncharacterized protein</fullName>
    </submittedName>
</protein>
<name>A0A373FRX4_COMTE</name>
<comment type="caution">
    <text evidence="1">The sequence shown here is derived from an EMBL/GenBank/DDBJ whole genome shotgun (WGS) entry which is preliminary data.</text>
</comment>
<dbReference type="AlphaFoldDB" id="A0A373FRX4"/>
<dbReference type="EMBL" id="QURR01000004">
    <property type="protein sequence ID" value="RGE46129.1"/>
    <property type="molecule type" value="Genomic_DNA"/>
</dbReference>
<gene>
    <name evidence="1" type="ORF">DZC30_05005</name>
</gene>
<sequence>MKYYLSNGVVHAFEDDAPEEYYAGMQAVSEREALALVQQQQLQTKPSSCTPAQGLVAIYALKSITEDNILEAIDGIPDDVLRYTAKIGYQRATSWERASPTMQVMAQLLQLTETELDNLFAHAATVQI</sequence>
<dbReference type="Proteomes" id="UP000261948">
    <property type="component" value="Unassembled WGS sequence"/>
</dbReference>
<dbReference type="OrthoDB" id="8797230at2"/>
<evidence type="ECO:0000313" key="2">
    <source>
        <dbReference type="Proteomes" id="UP000261948"/>
    </source>
</evidence>
<keyword evidence="2" id="KW-1185">Reference proteome</keyword>
<evidence type="ECO:0000313" key="1">
    <source>
        <dbReference type="EMBL" id="RGE46129.1"/>
    </source>
</evidence>
<accession>A0A373FRX4</accession>
<organism evidence="1 2">
    <name type="scientific">Comamonas testosteroni</name>
    <name type="common">Pseudomonas testosteroni</name>
    <dbReference type="NCBI Taxonomy" id="285"/>
    <lineage>
        <taxon>Bacteria</taxon>
        <taxon>Pseudomonadati</taxon>
        <taxon>Pseudomonadota</taxon>
        <taxon>Betaproteobacteria</taxon>
        <taxon>Burkholderiales</taxon>
        <taxon>Comamonadaceae</taxon>
        <taxon>Comamonas</taxon>
    </lineage>
</organism>